<dbReference type="InterPro" id="IPR011042">
    <property type="entry name" value="6-blade_b-propeller_TolB-like"/>
</dbReference>
<organism evidence="3 4">
    <name type="scientific">Neorhizobium huautlense</name>
    <dbReference type="NCBI Taxonomy" id="67774"/>
    <lineage>
        <taxon>Bacteria</taxon>
        <taxon>Pseudomonadati</taxon>
        <taxon>Pseudomonadota</taxon>
        <taxon>Alphaproteobacteria</taxon>
        <taxon>Hyphomicrobiales</taxon>
        <taxon>Rhizobiaceae</taxon>
        <taxon>Rhizobium/Agrobacterium group</taxon>
        <taxon>Neorhizobium</taxon>
    </lineage>
</organism>
<keyword evidence="4" id="KW-1185">Reference proteome</keyword>
<comment type="caution">
    <text evidence="3">The sequence shown here is derived from an EMBL/GenBank/DDBJ whole genome shotgun (WGS) entry which is preliminary data.</text>
</comment>
<name>A0ABT9PW71_9HYPH</name>
<comment type="similarity">
    <text evidence="1">Belongs to the SMP-30/CGR1 family.</text>
</comment>
<sequence length="300" mass="32809">MNAHIINLLAEPTDLALPLSQLGEGAYFDLASHRLFWVDIEGKTIQVLNLVSKAHSGWTLTKKVTFAVPNDGRMLVCLEDGVYDYDPQTGEETAIATLSLPRDHRLNDGKVSPEGRLWVGTIDTSDHPSETAGLYKLDDNNLELVERGYENANGKAWSADGTIMYHADTARSTIWQYDYEPQSGKLSGKREFVVVDNRNPDGLCADDHGRVYAAIYGGARIDVFEPDGRRIAVVAVPVPNPTSCTFATGEPNMLYITTAYDGMDDDERAIYPLAGAMFSADLSPYAIPSPPVAPNTSPVR</sequence>
<evidence type="ECO:0000256" key="1">
    <source>
        <dbReference type="ARBA" id="ARBA00008853"/>
    </source>
</evidence>
<dbReference type="Pfam" id="PF08450">
    <property type="entry name" value="SGL"/>
    <property type="match status" value="1"/>
</dbReference>
<evidence type="ECO:0000313" key="3">
    <source>
        <dbReference type="EMBL" id="MDP9838721.1"/>
    </source>
</evidence>
<evidence type="ECO:0000313" key="4">
    <source>
        <dbReference type="Proteomes" id="UP001241472"/>
    </source>
</evidence>
<dbReference type="Proteomes" id="UP001241472">
    <property type="component" value="Unassembled WGS sequence"/>
</dbReference>
<dbReference type="InterPro" id="IPR005511">
    <property type="entry name" value="SMP-30"/>
</dbReference>
<proteinExistence type="inferred from homology"/>
<dbReference type="InterPro" id="IPR013658">
    <property type="entry name" value="SGL"/>
</dbReference>
<feature type="domain" description="SMP-30/Gluconolactonase/LRE-like region" evidence="2">
    <location>
        <begin position="22"/>
        <end position="259"/>
    </location>
</feature>
<dbReference type="PANTHER" id="PTHR10907">
    <property type="entry name" value="REGUCALCIN"/>
    <property type="match status" value="1"/>
</dbReference>
<dbReference type="SUPFAM" id="SSF63829">
    <property type="entry name" value="Calcium-dependent phosphotriesterase"/>
    <property type="match status" value="1"/>
</dbReference>
<protein>
    <submittedName>
        <fullName evidence="3">Sugar lactone lactonase YvrE</fullName>
    </submittedName>
</protein>
<dbReference type="PRINTS" id="PR01790">
    <property type="entry name" value="SMP30FAMILY"/>
</dbReference>
<dbReference type="Gene3D" id="2.120.10.30">
    <property type="entry name" value="TolB, C-terminal domain"/>
    <property type="match status" value="1"/>
</dbReference>
<accession>A0ABT9PW71</accession>
<reference evidence="3 4" key="1">
    <citation type="submission" date="2023-07" db="EMBL/GenBank/DDBJ databases">
        <title>Sorghum-associated microbial communities from plants grown in Nebraska, USA.</title>
        <authorList>
            <person name="Schachtman D."/>
        </authorList>
    </citation>
    <scope>NUCLEOTIDE SEQUENCE [LARGE SCALE GENOMIC DNA]</scope>
    <source>
        <strain evidence="3 4">DS1307</strain>
    </source>
</reference>
<dbReference type="RefSeq" id="WP_306836869.1">
    <property type="nucleotide sequence ID" value="NZ_JAUSRF010000011.1"/>
</dbReference>
<gene>
    <name evidence="3" type="ORF">J2T09_003493</name>
</gene>
<dbReference type="PANTHER" id="PTHR10907:SF47">
    <property type="entry name" value="REGUCALCIN"/>
    <property type="match status" value="1"/>
</dbReference>
<evidence type="ECO:0000259" key="2">
    <source>
        <dbReference type="Pfam" id="PF08450"/>
    </source>
</evidence>
<dbReference type="EMBL" id="JAUSRF010000011">
    <property type="protein sequence ID" value="MDP9838721.1"/>
    <property type="molecule type" value="Genomic_DNA"/>
</dbReference>